<gene>
    <name evidence="2" type="ORF">DPMN_125166</name>
</gene>
<keyword evidence="3" id="KW-1185">Reference proteome</keyword>
<reference evidence="2" key="1">
    <citation type="journal article" date="2019" name="bioRxiv">
        <title>The Genome of the Zebra Mussel, Dreissena polymorpha: A Resource for Invasive Species Research.</title>
        <authorList>
            <person name="McCartney M.A."/>
            <person name="Auch B."/>
            <person name="Kono T."/>
            <person name="Mallez S."/>
            <person name="Zhang Y."/>
            <person name="Obille A."/>
            <person name="Becker A."/>
            <person name="Abrahante J.E."/>
            <person name="Garbe J."/>
            <person name="Badalamenti J.P."/>
            <person name="Herman A."/>
            <person name="Mangelson H."/>
            <person name="Liachko I."/>
            <person name="Sullivan S."/>
            <person name="Sone E.D."/>
            <person name="Koren S."/>
            <person name="Silverstein K.A.T."/>
            <person name="Beckman K.B."/>
            <person name="Gohl D.M."/>
        </authorList>
    </citation>
    <scope>NUCLEOTIDE SEQUENCE</scope>
    <source>
        <strain evidence="2">Duluth1</strain>
        <tissue evidence="2">Whole animal</tissue>
    </source>
</reference>
<feature type="region of interest" description="Disordered" evidence="1">
    <location>
        <begin position="17"/>
        <end position="53"/>
    </location>
</feature>
<organism evidence="2 3">
    <name type="scientific">Dreissena polymorpha</name>
    <name type="common">Zebra mussel</name>
    <name type="synonym">Mytilus polymorpha</name>
    <dbReference type="NCBI Taxonomy" id="45954"/>
    <lineage>
        <taxon>Eukaryota</taxon>
        <taxon>Metazoa</taxon>
        <taxon>Spiralia</taxon>
        <taxon>Lophotrochozoa</taxon>
        <taxon>Mollusca</taxon>
        <taxon>Bivalvia</taxon>
        <taxon>Autobranchia</taxon>
        <taxon>Heteroconchia</taxon>
        <taxon>Euheterodonta</taxon>
        <taxon>Imparidentia</taxon>
        <taxon>Neoheterodontei</taxon>
        <taxon>Myida</taxon>
        <taxon>Dreissenoidea</taxon>
        <taxon>Dreissenidae</taxon>
        <taxon>Dreissena</taxon>
    </lineage>
</organism>
<evidence type="ECO:0000313" key="3">
    <source>
        <dbReference type="Proteomes" id="UP000828390"/>
    </source>
</evidence>
<dbReference type="AlphaFoldDB" id="A0A9D4H0W6"/>
<evidence type="ECO:0000313" key="2">
    <source>
        <dbReference type="EMBL" id="KAH3823367.1"/>
    </source>
</evidence>
<comment type="caution">
    <text evidence="2">The sequence shown here is derived from an EMBL/GenBank/DDBJ whole genome shotgun (WGS) entry which is preliminary data.</text>
</comment>
<name>A0A9D4H0W6_DREPO</name>
<dbReference type="Proteomes" id="UP000828390">
    <property type="component" value="Unassembled WGS sequence"/>
</dbReference>
<reference evidence="2" key="2">
    <citation type="submission" date="2020-11" db="EMBL/GenBank/DDBJ databases">
        <authorList>
            <person name="McCartney M.A."/>
            <person name="Auch B."/>
            <person name="Kono T."/>
            <person name="Mallez S."/>
            <person name="Becker A."/>
            <person name="Gohl D.M."/>
            <person name="Silverstein K.A.T."/>
            <person name="Koren S."/>
            <person name="Bechman K.B."/>
            <person name="Herman A."/>
            <person name="Abrahante J.E."/>
            <person name="Garbe J."/>
        </authorList>
    </citation>
    <scope>NUCLEOTIDE SEQUENCE</scope>
    <source>
        <strain evidence="2">Duluth1</strain>
        <tissue evidence="2">Whole animal</tissue>
    </source>
</reference>
<dbReference type="EMBL" id="JAIWYP010000005">
    <property type="protein sequence ID" value="KAH3823367.1"/>
    <property type="molecule type" value="Genomic_DNA"/>
</dbReference>
<evidence type="ECO:0000256" key="1">
    <source>
        <dbReference type="SAM" id="MobiDB-lite"/>
    </source>
</evidence>
<protein>
    <submittedName>
        <fullName evidence="2">Uncharacterized protein</fullName>
    </submittedName>
</protein>
<sequence>MIRRNSLTQSHYFLVPPRLKPVNSPADPGQHGLATVYPGEAPAEPRLSPVVPR</sequence>
<proteinExistence type="predicted"/>
<accession>A0A9D4H0W6</accession>